<evidence type="ECO:0000313" key="2">
    <source>
        <dbReference type="Proteomes" id="UP001195483"/>
    </source>
</evidence>
<proteinExistence type="predicted"/>
<reference evidence="1" key="3">
    <citation type="submission" date="2023-05" db="EMBL/GenBank/DDBJ databases">
        <authorList>
            <person name="Smith C.H."/>
        </authorList>
    </citation>
    <scope>NUCLEOTIDE SEQUENCE</scope>
    <source>
        <strain evidence="1">CHS0354</strain>
        <tissue evidence="1">Mantle</tissue>
    </source>
</reference>
<dbReference type="Proteomes" id="UP001195483">
    <property type="component" value="Unassembled WGS sequence"/>
</dbReference>
<reference evidence="1" key="1">
    <citation type="journal article" date="2021" name="Genome Biol. Evol.">
        <title>A High-Quality Reference Genome for a Parasitic Bivalve with Doubly Uniparental Inheritance (Bivalvia: Unionida).</title>
        <authorList>
            <person name="Smith C.H."/>
        </authorList>
    </citation>
    <scope>NUCLEOTIDE SEQUENCE</scope>
    <source>
        <strain evidence="1">CHS0354</strain>
    </source>
</reference>
<dbReference type="EMBL" id="JAEAOA010001989">
    <property type="protein sequence ID" value="KAK3580118.1"/>
    <property type="molecule type" value="Genomic_DNA"/>
</dbReference>
<name>A0AAE0RUW8_9BIVA</name>
<evidence type="ECO:0000313" key="1">
    <source>
        <dbReference type="EMBL" id="KAK3580118.1"/>
    </source>
</evidence>
<sequence length="78" mass="8953">MNFFPSATFVTSSRSYHIPRTLNSIQHLLHLFFKQLACTVISLEENILEKKITLAENEMVLASFSPQCLVEVLRQQSL</sequence>
<protein>
    <submittedName>
        <fullName evidence="1">Uncharacterized protein</fullName>
    </submittedName>
</protein>
<accession>A0AAE0RUW8</accession>
<organism evidence="1 2">
    <name type="scientific">Potamilus streckersoni</name>
    <dbReference type="NCBI Taxonomy" id="2493646"/>
    <lineage>
        <taxon>Eukaryota</taxon>
        <taxon>Metazoa</taxon>
        <taxon>Spiralia</taxon>
        <taxon>Lophotrochozoa</taxon>
        <taxon>Mollusca</taxon>
        <taxon>Bivalvia</taxon>
        <taxon>Autobranchia</taxon>
        <taxon>Heteroconchia</taxon>
        <taxon>Palaeoheterodonta</taxon>
        <taxon>Unionida</taxon>
        <taxon>Unionoidea</taxon>
        <taxon>Unionidae</taxon>
        <taxon>Ambleminae</taxon>
        <taxon>Lampsilini</taxon>
        <taxon>Potamilus</taxon>
    </lineage>
</organism>
<reference evidence="1" key="2">
    <citation type="journal article" date="2021" name="Genome Biol. Evol.">
        <title>Developing a high-quality reference genome for a parasitic bivalve with doubly uniparental inheritance (Bivalvia: Unionida).</title>
        <authorList>
            <person name="Smith C.H."/>
        </authorList>
    </citation>
    <scope>NUCLEOTIDE SEQUENCE</scope>
    <source>
        <strain evidence="1">CHS0354</strain>
        <tissue evidence="1">Mantle</tissue>
    </source>
</reference>
<keyword evidence="2" id="KW-1185">Reference proteome</keyword>
<gene>
    <name evidence="1" type="ORF">CHS0354_034058</name>
</gene>
<comment type="caution">
    <text evidence="1">The sequence shown here is derived from an EMBL/GenBank/DDBJ whole genome shotgun (WGS) entry which is preliminary data.</text>
</comment>
<dbReference type="AlphaFoldDB" id="A0AAE0RUW8"/>